<proteinExistence type="predicted"/>
<accession>A0A0U5B428</accession>
<dbReference type="AlphaFoldDB" id="A0A0U5B428"/>
<dbReference type="KEGG" id="asoc:CB4_02317"/>
<sequence>MTKEKIIEFLFKRIQTKFYDVKDILGGWEEVHPHMDDMKSYLEFLQEVVEEAIKP</sequence>
<evidence type="ECO:0000313" key="2">
    <source>
        <dbReference type="Proteomes" id="UP000217696"/>
    </source>
</evidence>
<reference evidence="1 2" key="1">
    <citation type="submission" date="2015-12" db="EMBL/GenBank/DDBJ databases">
        <title>Genome sequence of Aneurinibacillus soli.</title>
        <authorList>
            <person name="Lee J.S."/>
            <person name="Lee K.C."/>
            <person name="Kim K.K."/>
            <person name="Lee B.W."/>
        </authorList>
    </citation>
    <scope>NUCLEOTIDE SEQUENCE [LARGE SCALE GENOMIC DNA]</scope>
    <source>
        <strain evidence="1 2">CB4</strain>
    </source>
</reference>
<evidence type="ECO:0000313" key="1">
    <source>
        <dbReference type="EMBL" id="BAU28143.1"/>
    </source>
</evidence>
<dbReference type="EMBL" id="AP017312">
    <property type="protein sequence ID" value="BAU28143.1"/>
    <property type="molecule type" value="Genomic_DNA"/>
</dbReference>
<gene>
    <name evidence="1" type="ORF">CB4_02317</name>
</gene>
<name>A0A0U5B428_9BACL</name>
<protein>
    <submittedName>
        <fullName evidence="1">Uncharacterized protein</fullName>
    </submittedName>
</protein>
<keyword evidence="2" id="KW-1185">Reference proteome</keyword>
<dbReference type="RefSeq" id="WP_157737945.1">
    <property type="nucleotide sequence ID" value="NZ_AP017312.1"/>
</dbReference>
<organism evidence="1 2">
    <name type="scientific">Aneurinibacillus soli</name>
    <dbReference type="NCBI Taxonomy" id="1500254"/>
    <lineage>
        <taxon>Bacteria</taxon>
        <taxon>Bacillati</taxon>
        <taxon>Bacillota</taxon>
        <taxon>Bacilli</taxon>
        <taxon>Bacillales</taxon>
        <taxon>Paenibacillaceae</taxon>
        <taxon>Aneurinibacillus group</taxon>
        <taxon>Aneurinibacillus</taxon>
    </lineage>
</organism>
<dbReference type="Proteomes" id="UP000217696">
    <property type="component" value="Chromosome"/>
</dbReference>